<dbReference type="Proteomes" id="UP000239209">
    <property type="component" value="Unassembled WGS sequence"/>
</dbReference>
<comment type="caution">
    <text evidence="1">The sequence shown here is derived from an EMBL/GenBank/DDBJ whole genome shotgun (WGS) entry which is preliminary data.</text>
</comment>
<evidence type="ECO:0000313" key="2">
    <source>
        <dbReference type="Proteomes" id="UP000239209"/>
    </source>
</evidence>
<keyword evidence="2" id="KW-1185">Reference proteome</keyword>
<protein>
    <submittedName>
        <fullName evidence="1">Uncharacterized protein</fullName>
    </submittedName>
</protein>
<evidence type="ECO:0000313" key="1">
    <source>
        <dbReference type="EMBL" id="PRY20199.1"/>
    </source>
</evidence>
<sequence>MRSATLWQTFIPTKTSNTLWDVLYGVLGAAHESQQHATAADVVRAYRGLLDRANGAVAARIRADLATGRRLLEEIPPAPVLQAELRRLRDDDLLPSR</sequence>
<dbReference type="EMBL" id="PVZG01000025">
    <property type="protein sequence ID" value="PRY20199.1"/>
    <property type="molecule type" value="Genomic_DNA"/>
</dbReference>
<organism evidence="1 2">
    <name type="scientific">Pseudosporangium ferrugineum</name>
    <dbReference type="NCBI Taxonomy" id="439699"/>
    <lineage>
        <taxon>Bacteria</taxon>
        <taxon>Bacillati</taxon>
        <taxon>Actinomycetota</taxon>
        <taxon>Actinomycetes</taxon>
        <taxon>Micromonosporales</taxon>
        <taxon>Micromonosporaceae</taxon>
        <taxon>Pseudosporangium</taxon>
    </lineage>
</organism>
<accession>A0A2T0RGD0</accession>
<proteinExistence type="predicted"/>
<name>A0A2T0RGD0_9ACTN</name>
<reference evidence="1 2" key="1">
    <citation type="submission" date="2018-03" db="EMBL/GenBank/DDBJ databases">
        <title>Genomic Encyclopedia of Archaeal and Bacterial Type Strains, Phase II (KMG-II): from individual species to whole genera.</title>
        <authorList>
            <person name="Goeker M."/>
        </authorList>
    </citation>
    <scope>NUCLEOTIDE SEQUENCE [LARGE SCALE GENOMIC DNA]</scope>
    <source>
        <strain evidence="1 2">DSM 45348</strain>
    </source>
</reference>
<gene>
    <name evidence="1" type="ORF">CLV70_12580</name>
</gene>
<dbReference type="AlphaFoldDB" id="A0A2T0RGD0"/>